<keyword evidence="7" id="KW-1185">Reference proteome</keyword>
<feature type="active site" evidence="4">
    <location>
        <position position="111"/>
    </location>
</feature>
<evidence type="ECO:0000256" key="1">
    <source>
        <dbReference type="ARBA" id="ARBA00023002"/>
    </source>
</evidence>
<dbReference type="GO" id="GO:0033744">
    <property type="term" value="F:L-methionine:thioredoxin-disulfide S-oxidoreductase activity"/>
    <property type="evidence" value="ECO:0007669"/>
    <property type="project" value="RHEA"/>
</dbReference>
<dbReference type="GO" id="GO:0008113">
    <property type="term" value="F:peptide-methionine (S)-S-oxide reductase activity"/>
    <property type="evidence" value="ECO:0007669"/>
    <property type="project" value="UniProtKB-UniRule"/>
</dbReference>
<gene>
    <name evidence="4 6" type="primary">msrA</name>
    <name evidence="6" type="ORF">CUROG_00875</name>
</gene>
<dbReference type="Gene3D" id="3.30.1060.10">
    <property type="entry name" value="Peptide methionine sulphoxide reductase MsrA"/>
    <property type="match status" value="1"/>
</dbReference>
<dbReference type="InterPro" id="IPR002569">
    <property type="entry name" value="Met_Sox_Rdtase_MsrA_dom"/>
</dbReference>
<comment type="similarity">
    <text evidence="4">Belongs to the MsrA Met sulfoxide reductase family.</text>
</comment>
<dbReference type="RefSeq" id="WP_328592938.1">
    <property type="nucleotide sequence ID" value="NZ_CP045032.1"/>
</dbReference>
<proteinExistence type="inferred from homology"/>
<dbReference type="PANTHER" id="PTHR42799:SF2">
    <property type="entry name" value="MITOCHONDRIAL PEPTIDE METHIONINE SULFOXIDE REDUCTASE"/>
    <property type="match status" value="1"/>
</dbReference>
<evidence type="ECO:0000256" key="2">
    <source>
        <dbReference type="ARBA" id="ARBA00047806"/>
    </source>
</evidence>
<dbReference type="NCBIfam" id="TIGR00401">
    <property type="entry name" value="msrA"/>
    <property type="match status" value="1"/>
</dbReference>
<dbReference type="GO" id="GO:0005737">
    <property type="term" value="C:cytoplasm"/>
    <property type="evidence" value="ECO:0007669"/>
    <property type="project" value="TreeGrafter"/>
</dbReference>
<protein>
    <recommendedName>
        <fullName evidence="4">Peptide methionine sulfoxide reductase MsrA</fullName>
        <shortName evidence="4">Protein-methionine-S-oxide reductase</shortName>
        <ecNumber evidence="4">1.8.4.11</ecNumber>
    </recommendedName>
    <alternativeName>
        <fullName evidence="4">Peptide-methionine (S)-S-oxide reductase</fullName>
        <shortName evidence="4">Peptide Met(O) reductase</shortName>
    </alternativeName>
</protein>
<evidence type="ECO:0000313" key="7">
    <source>
        <dbReference type="Proteomes" id="UP000326711"/>
    </source>
</evidence>
<dbReference type="EC" id="1.8.4.11" evidence="4"/>
<evidence type="ECO:0000256" key="4">
    <source>
        <dbReference type="HAMAP-Rule" id="MF_01401"/>
    </source>
</evidence>
<dbReference type="EMBL" id="CP045032">
    <property type="protein sequence ID" value="QFQ01576.1"/>
    <property type="molecule type" value="Genomic_DNA"/>
</dbReference>
<keyword evidence="1 4" id="KW-0560">Oxidoreductase</keyword>
<dbReference type="Proteomes" id="UP000326711">
    <property type="component" value="Chromosome"/>
</dbReference>
<dbReference type="GO" id="GO:0034599">
    <property type="term" value="P:cellular response to oxidative stress"/>
    <property type="evidence" value="ECO:0007669"/>
    <property type="project" value="TreeGrafter"/>
</dbReference>
<evidence type="ECO:0000259" key="5">
    <source>
        <dbReference type="Pfam" id="PF01625"/>
    </source>
</evidence>
<comment type="function">
    <text evidence="4">Has an important function as a repair enzyme for proteins that have been inactivated by oxidation. Catalyzes the reversible oxidation-reduction of methionine sulfoxide in proteins to methionine.</text>
</comment>
<organism evidence="6 7">
    <name type="scientific">Corynebacterium urogenitale</name>
    <dbReference type="NCBI Taxonomy" id="2487892"/>
    <lineage>
        <taxon>Bacteria</taxon>
        <taxon>Bacillati</taxon>
        <taxon>Actinomycetota</taxon>
        <taxon>Actinomycetes</taxon>
        <taxon>Mycobacteriales</taxon>
        <taxon>Corynebacteriaceae</taxon>
        <taxon>Corynebacterium</taxon>
    </lineage>
</organism>
<dbReference type="InterPro" id="IPR036509">
    <property type="entry name" value="Met_Sox_Rdtase_MsrA_sf"/>
</dbReference>
<dbReference type="SUPFAM" id="SSF55068">
    <property type="entry name" value="Peptide methionine sulfoxide reductase"/>
    <property type="match status" value="2"/>
</dbReference>
<dbReference type="HAMAP" id="MF_01401">
    <property type="entry name" value="MsrA"/>
    <property type="match status" value="1"/>
</dbReference>
<comment type="catalytic activity">
    <reaction evidence="3 4">
        <text>[thioredoxin]-disulfide + L-methionine + H2O = L-methionine (S)-S-oxide + [thioredoxin]-dithiol</text>
        <dbReference type="Rhea" id="RHEA:19993"/>
        <dbReference type="Rhea" id="RHEA-COMP:10698"/>
        <dbReference type="Rhea" id="RHEA-COMP:10700"/>
        <dbReference type="ChEBI" id="CHEBI:15377"/>
        <dbReference type="ChEBI" id="CHEBI:29950"/>
        <dbReference type="ChEBI" id="CHEBI:50058"/>
        <dbReference type="ChEBI" id="CHEBI:57844"/>
        <dbReference type="ChEBI" id="CHEBI:58772"/>
        <dbReference type="EC" id="1.8.4.11"/>
    </reaction>
</comment>
<dbReference type="KEGG" id="cuo:CUROG_00875"/>
<reference evidence="7" key="1">
    <citation type="submission" date="2019-10" db="EMBL/GenBank/DDBJ databases">
        <title>Complete genome sequence of Corynebacterium urogenitalis DSM 108747, isolated from the genital tract of a cow.</title>
        <authorList>
            <person name="Ruckert C."/>
            <person name="Ballas P."/>
            <person name="Wagener K."/>
            <person name="Drillich M."/>
            <person name="Kaempfer P."/>
            <person name="Busse H.-J."/>
            <person name="Ehling-Schulz M."/>
        </authorList>
    </citation>
    <scope>NUCLEOTIDE SEQUENCE [LARGE SCALE GENOMIC DNA]</scope>
    <source>
        <strain evidence="7">LMM 1652</strain>
    </source>
</reference>
<dbReference type="AlphaFoldDB" id="A0A5J6Z3H4"/>
<evidence type="ECO:0000313" key="6">
    <source>
        <dbReference type="EMBL" id="QFQ01576.1"/>
    </source>
</evidence>
<accession>A0A5J6Z3H4</accession>
<feature type="domain" description="Peptide methionine sulphoxide reductase MsrA" evidence="5">
    <location>
        <begin position="106"/>
        <end position="222"/>
    </location>
</feature>
<dbReference type="Pfam" id="PF01625">
    <property type="entry name" value="PMSR"/>
    <property type="match status" value="1"/>
</dbReference>
<comment type="catalytic activity">
    <reaction evidence="2 4">
        <text>L-methionyl-[protein] + [thioredoxin]-disulfide + H2O = L-methionyl-(S)-S-oxide-[protein] + [thioredoxin]-dithiol</text>
        <dbReference type="Rhea" id="RHEA:14217"/>
        <dbReference type="Rhea" id="RHEA-COMP:10698"/>
        <dbReference type="Rhea" id="RHEA-COMP:10700"/>
        <dbReference type="Rhea" id="RHEA-COMP:12313"/>
        <dbReference type="Rhea" id="RHEA-COMP:12315"/>
        <dbReference type="ChEBI" id="CHEBI:15377"/>
        <dbReference type="ChEBI" id="CHEBI:16044"/>
        <dbReference type="ChEBI" id="CHEBI:29950"/>
        <dbReference type="ChEBI" id="CHEBI:44120"/>
        <dbReference type="ChEBI" id="CHEBI:50058"/>
        <dbReference type="EC" id="1.8.4.11"/>
    </reaction>
</comment>
<dbReference type="InterPro" id="IPR050162">
    <property type="entry name" value="MsrA_MetSO_reductase"/>
</dbReference>
<dbReference type="PANTHER" id="PTHR42799">
    <property type="entry name" value="MITOCHONDRIAL PEPTIDE METHIONINE SULFOXIDE REDUCTASE"/>
    <property type="match status" value="1"/>
</dbReference>
<evidence type="ECO:0000256" key="3">
    <source>
        <dbReference type="ARBA" id="ARBA00048782"/>
    </source>
</evidence>
<sequence>MASLFERIAALNTNGPYRAERVTEQTALKGGRHPVLENPRPNAVLGTSLGGAAEFRAAAEGQAEPSGAGAAIAAASAGTAAETAGASSGAGANAGATGASVIDDLIVGLGCFWGAERLFWGVPGVLGTSVGYAGGWTKNPTYREVCTGRTGHAEVVRIVFDSSRVSVEELLKVAFENHNPTLGDRQGNDVGSQYRSAVYCSSQGQLERVRKALDTWQQAFTDAGFGDLTTEVGLMASAPSDAGDVRGSVDTAEADRGVGGTVGCGDSSASGEEVVGDGRYYLAEDEHQQYLHKNPGGYCNHGPNGVTCQTGVL</sequence>
<name>A0A5J6Z3H4_9CORY</name>